<proteinExistence type="predicted"/>
<feature type="region of interest" description="Disordered" evidence="1">
    <location>
        <begin position="195"/>
        <end position="214"/>
    </location>
</feature>
<sequence>MQQLEHIVQDNDYVSGFCQQQQLLTQTNGSVPSTASQYHNKKGSFQIPDNLKNQVKIQFGSDSIQSRASFMQSYQQQQSMQPINEVFDNLHSINVGNVDNMIIIDNQIQHHQSIQNQKKFKLLKRDAENLIERIGELQRAKNALKRKEKYAQSYKNQRKIPKPDYTTKQDVTQGTSNKETKYDNQDIIQEESRALNTSQNAQNSSNNNSKSFKNQQNKLSIILSNKKHALKKKQLELMREKEQVVDEFLNYVQQSPQQNLYNSTQSMNMFDQEKFIEKFRSLISKGEITKSSERIFKIQQAYSASSKSTQEKFKSPIKGSKLAKSKDKQFHIQSNEQAQFILSNVTPTYNYSKSQMKNDIDHQVKSVNIQQVFTDEISPQKSKLTFSGQILKQVLQNNQITKYKLTQASLKAQGLIKNRPMSKQTMFTNSGGDLFQKEIDKNYLKNDKIAKKQVILRNLPTNLDPNSKQNNFLDFGL</sequence>
<reference evidence="2 3" key="1">
    <citation type="submission" date="2014-06" db="EMBL/GenBank/DDBJ databases">
        <authorList>
            <person name="Swart Estienne"/>
        </authorList>
    </citation>
    <scope>NUCLEOTIDE SEQUENCE [LARGE SCALE GENOMIC DNA]</scope>
    <source>
        <strain evidence="2 3">130c</strain>
    </source>
</reference>
<evidence type="ECO:0000256" key="1">
    <source>
        <dbReference type="SAM" id="MobiDB-lite"/>
    </source>
</evidence>
<feature type="compositionally biased region" description="Low complexity" evidence="1">
    <location>
        <begin position="196"/>
        <end position="214"/>
    </location>
</feature>
<dbReference type="InParanoid" id="A0A078A6V5"/>
<dbReference type="EMBL" id="CCKQ01006306">
    <property type="protein sequence ID" value="CDW77611.1"/>
    <property type="molecule type" value="Genomic_DNA"/>
</dbReference>
<evidence type="ECO:0000313" key="2">
    <source>
        <dbReference type="EMBL" id="CDW77611.1"/>
    </source>
</evidence>
<evidence type="ECO:0000313" key="3">
    <source>
        <dbReference type="Proteomes" id="UP000039865"/>
    </source>
</evidence>
<protein>
    <submittedName>
        <fullName evidence="2">Uncharacterized protein</fullName>
    </submittedName>
</protein>
<feature type="compositionally biased region" description="Polar residues" evidence="1">
    <location>
        <begin position="168"/>
        <end position="177"/>
    </location>
</feature>
<dbReference type="Proteomes" id="UP000039865">
    <property type="component" value="Unassembled WGS sequence"/>
</dbReference>
<gene>
    <name evidence="2" type="primary">Contig15311.g16308</name>
    <name evidence="2" type="ORF">STYLEM_6574</name>
</gene>
<dbReference type="AlphaFoldDB" id="A0A078A6V5"/>
<accession>A0A078A6V5</accession>
<feature type="region of interest" description="Disordered" evidence="1">
    <location>
        <begin position="150"/>
        <end position="184"/>
    </location>
</feature>
<keyword evidence="3" id="KW-1185">Reference proteome</keyword>
<organism evidence="2 3">
    <name type="scientific">Stylonychia lemnae</name>
    <name type="common">Ciliate</name>
    <dbReference type="NCBI Taxonomy" id="5949"/>
    <lineage>
        <taxon>Eukaryota</taxon>
        <taxon>Sar</taxon>
        <taxon>Alveolata</taxon>
        <taxon>Ciliophora</taxon>
        <taxon>Intramacronucleata</taxon>
        <taxon>Spirotrichea</taxon>
        <taxon>Stichotrichia</taxon>
        <taxon>Sporadotrichida</taxon>
        <taxon>Oxytrichidae</taxon>
        <taxon>Stylonychinae</taxon>
        <taxon>Stylonychia</taxon>
    </lineage>
</organism>
<name>A0A078A6V5_STYLE</name>